<feature type="region of interest" description="Disordered" evidence="1">
    <location>
        <begin position="138"/>
        <end position="175"/>
    </location>
</feature>
<keyword evidence="2" id="KW-0472">Membrane</keyword>
<accession>A0AAP0GZR5</accession>
<dbReference type="AlphaFoldDB" id="A0AAP0GZR5"/>
<dbReference type="PANTHER" id="PTHR38937:SF2">
    <property type="entry name" value="MEMBRANE PROTEIN OF ER BODY-LIKE PROTEIN ISOFORM X1"/>
    <property type="match status" value="1"/>
</dbReference>
<dbReference type="EMBL" id="JBCNJP010000013">
    <property type="protein sequence ID" value="KAK9069373.1"/>
    <property type="molecule type" value="Genomic_DNA"/>
</dbReference>
<feature type="transmembrane region" description="Helical" evidence="2">
    <location>
        <begin position="378"/>
        <end position="401"/>
    </location>
</feature>
<reference evidence="3 4" key="1">
    <citation type="submission" date="2024-04" db="EMBL/GenBank/DDBJ databases">
        <title>The reference genome of an endangered Asteraceae, Deinandra increscens subsp. villosa, native to the Central Coast of California.</title>
        <authorList>
            <person name="Guilliams M."/>
            <person name="Hasenstab-Lehman K."/>
            <person name="Meyer R."/>
            <person name="Mcevoy S."/>
        </authorList>
    </citation>
    <scope>NUCLEOTIDE SEQUENCE [LARGE SCALE GENOMIC DNA]</scope>
    <source>
        <tissue evidence="3">Leaf</tissue>
    </source>
</reference>
<evidence type="ECO:0008006" key="5">
    <source>
        <dbReference type="Google" id="ProtNLM"/>
    </source>
</evidence>
<name>A0AAP0GZR5_9ASTR</name>
<feature type="transmembrane region" description="Helical" evidence="2">
    <location>
        <begin position="413"/>
        <end position="436"/>
    </location>
</feature>
<proteinExistence type="predicted"/>
<sequence length="501" mass="55709">MADPVAEQPRPGAEVTVDNVSTRTAIGQYEILTEEDSTRSHVETTGESSYEEFREVVELEFEKVKPKLATHSMHCPNCESEITKVILRRKVLSFRSIGPGEPRQEEQKDLVGCFSCFSLFTCSDDGCFNPFDVFRRRTGTSIDPSSRPDGERKMELSGRENANDPKLEDRDQPEPVYVNRESIISYGQVQAPKHITATGPKLELEDQPEPVYMNRESIISYGQVQAPKYVTETTSIPKGIYRLLSSDLPESSNAEEDDDNDDDDTTVIIENEPETVVVARRRSWLGYEGVLVEILKSIVYGGLMEVIASLSVVASAAASNAATLSIVSLALASLIGGVFIIGHNIWDLRDDCYKASSSQETKKAATNKYKELLGQVNYFPLHVCFAILSFIVFGMVPPVAYGYSFHETNDKDFTLMVAAIMSLLCVLLLAILKAYINKCNIFEYFKTVMYYIIISLSVSGVSYVVGNMIARLMEELGWFDTSSGGSTPCLPRTTTPYLESF</sequence>
<evidence type="ECO:0000313" key="3">
    <source>
        <dbReference type="EMBL" id="KAK9069373.1"/>
    </source>
</evidence>
<keyword evidence="4" id="KW-1185">Reference proteome</keyword>
<dbReference type="PANTHER" id="PTHR38937">
    <property type="entry name" value="MEMBRANE PROTEIN OF ER BODY-LIKE PROTEIN"/>
    <property type="match status" value="1"/>
</dbReference>
<comment type="caution">
    <text evidence="3">The sequence shown here is derived from an EMBL/GenBank/DDBJ whole genome shotgun (WGS) entry which is preliminary data.</text>
</comment>
<protein>
    <recommendedName>
        <fullName evidence="5">Membrane protein of ER body-like protein</fullName>
    </recommendedName>
</protein>
<feature type="transmembrane region" description="Helical" evidence="2">
    <location>
        <begin position="324"/>
        <end position="346"/>
    </location>
</feature>
<feature type="compositionally biased region" description="Basic and acidic residues" evidence="1">
    <location>
        <begin position="146"/>
        <end position="173"/>
    </location>
</feature>
<evidence type="ECO:0000313" key="4">
    <source>
        <dbReference type="Proteomes" id="UP001408789"/>
    </source>
</evidence>
<dbReference type="Proteomes" id="UP001408789">
    <property type="component" value="Unassembled WGS sequence"/>
</dbReference>
<gene>
    <name evidence="3" type="ORF">SSX86_011276</name>
</gene>
<keyword evidence="2" id="KW-1133">Transmembrane helix</keyword>
<dbReference type="InterPro" id="IPR052843">
    <property type="entry name" value="ER_body_metal_sequester"/>
</dbReference>
<organism evidence="3 4">
    <name type="scientific">Deinandra increscens subsp. villosa</name>
    <dbReference type="NCBI Taxonomy" id="3103831"/>
    <lineage>
        <taxon>Eukaryota</taxon>
        <taxon>Viridiplantae</taxon>
        <taxon>Streptophyta</taxon>
        <taxon>Embryophyta</taxon>
        <taxon>Tracheophyta</taxon>
        <taxon>Spermatophyta</taxon>
        <taxon>Magnoliopsida</taxon>
        <taxon>eudicotyledons</taxon>
        <taxon>Gunneridae</taxon>
        <taxon>Pentapetalae</taxon>
        <taxon>asterids</taxon>
        <taxon>campanulids</taxon>
        <taxon>Asterales</taxon>
        <taxon>Asteraceae</taxon>
        <taxon>Asteroideae</taxon>
        <taxon>Heliantheae alliance</taxon>
        <taxon>Madieae</taxon>
        <taxon>Madiinae</taxon>
        <taxon>Deinandra</taxon>
    </lineage>
</organism>
<evidence type="ECO:0000256" key="2">
    <source>
        <dbReference type="SAM" id="Phobius"/>
    </source>
</evidence>
<evidence type="ECO:0000256" key="1">
    <source>
        <dbReference type="SAM" id="MobiDB-lite"/>
    </source>
</evidence>
<feature type="transmembrane region" description="Helical" evidence="2">
    <location>
        <begin position="448"/>
        <end position="470"/>
    </location>
</feature>
<keyword evidence="2" id="KW-0812">Transmembrane</keyword>